<gene>
    <name evidence="1" type="ORF">S12H4_07433</name>
</gene>
<sequence length="53" mass="5767">LWGWKISNLSRGAGDAVPAIQSDEDAVSNLLNLLAERKGKSQPCGLSFFTYLK</sequence>
<dbReference type="EMBL" id="BARW01002742">
    <property type="protein sequence ID" value="GAI59758.1"/>
    <property type="molecule type" value="Genomic_DNA"/>
</dbReference>
<comment type="caution">
    <text evidence="1">The sequence shown here is derived from an EMBL/GenBank/DDBJ whole genome shotgun (WGS) entry which is preliminary data.</text>
</comment>
<evidence type="ECO:0000313" key="1">
    <source>
        <dbReference type="EMBL" id="GAI59758.1"/>
    </source>
</evidence>
<organism evidence="1">
    <name type="scientific">marine sediment metagenome</name>
    <dbReference type="NCBI Taxonomy" id="412755"/>
    <lineage>
        <taxon>unclassified sequences</taxon>
        <taxon>metagenomes</taxon>
        <taxon>ecological metagenomes</taxon>
    </lineage>
</organism>
<proteinExistence type="predicted"/>
<accession>X1PV80</accession>
<protein>
    <submittedName>
        <fullName evidence="1">Uncharacterized protein</fullName>
    </submittedName>
</protein>
<dbReference type="AlphaFoldDB" id="X1PV80"/>
<reference evidence="1" key="1">
    <citation type="journal article" date="2014" name="Front. Microbiol.">
        <title>High frequency of phylogenetically diverse reductive dehalogenase-homologous genes in deep subseafloor sedimentary metagenomes.</title>
        <authorList>
            <person name="Kawai M."/>
            <person name="Futagami T."/>
            <person name="Toyoda A."/>
            <person name="Takaki Y."/>
            <person name="Nishi S."/>
            <person name="Hori S."/>
            <person name="Arai W."/>
            <person name="Tsubouchi T."/>
            <person name="Morono Y."/>
            <person name="Uchiyama I."/>
            <person name="Ito T."/>
            <person name="Fujiyama A."/>
            <person name="Inagaki F."/>
            <person name="Takami H."/>
        </authorList>
    </citation>
    <scope>NUCLEOTIDE SEQUENCE</scope>
    <source>
        <strain evidence="1">Expedition CK06-06</strain>
    </source>
</reference>
<name>X1PV80_9ZZZZ</name>
<feature type="non-terminal residue" evidence="1">
    <location>
        <position position="1"/>
    </location>
</feature>